<proteinExistence type="predicted"/>
<evidence type="ECO:0000256" key="2">
    <source>
        <dbReference type="SAM" id="Phobius"/>
    </source>
</evidence>
<reference evidence="3" key="2">
    <citation type="journal article" date="2021" name="PeerJ">
        <title>Extensive microbial diversity within the chicken gut microbiome revealed by metagenomics and culture.</title>
        <authorList>
            <person name="Gilroy R."/>
            <person name="Ravi A."/>
            <person name="Getino M."/>
            <person name="Pursley I."/>
            <person name="Horton D.L."/>
            <person name="Alikhan N.F."/>
            <person name="Baker D."/>
            <person name="Gharbi K."/>
            <person name="Hall N."/>
            <person name="Watson M."/>
            <person name="Adriaenssens E.M."/>
            <person name="Foster-Nyarko E."/>
            <person name="Jarju S."/>
            <person name="Secka A."/>
            <person name="Antonio M."/>
            <person name="Oren A."/>
            <person name="Chaudhuri R.R."/>
            <person name="La Ragione R."/>
            <person name="Hildebrand F."/>
            <person name="Pallen M.J."/>
        </authorList>
    </citation>
    <scope>NUCLEOTIDE SEQUENCE</scope>
    <source>
        <strain evidence="3">CHK33-4379</strain>
    </source>
</reference>
<sequence>MAYQNGNLAYDISVYEPKVNQPAHREKPKIEVNVKKAPAVRTQSAFGILVGAAVVFAMMFAMLYGKVETNRLFNEATRLEAELKALESENISLAAEYESKTSLRNVEDYAQNVLGLQKLDKSQIQYVEFEGDTVCEVVEAEKENIFVIIKNWFANLCEYLGA</sequence>
<organism evidence="3 4">
    <name type="scientific">Candidatus Faeciplasma pullistercoris</name>
    <dbReference type="NCBI Taxonomy" id="2840800"/>
    <lineage>
        <taxon>Bacteria</taxon>
        <taxon>Bacillati</taxon>
        <taxon>Bacillota</taxon>
        <taxon>Clostridia</taxon>
        <taxon>Eubacteriales</taxon>
        <taxon>Oscillospiraceae</taxon>
        <taxon>Oscillospiraceae incertae sedis</taxon>
        <taxon>Candidatus Faeciplasma</taxon>
    </lineage>
</organism>
<evidence type="ECO:0000313" key="4">
    <source>
        <dbReference type="Proteomes" id="UP000824136"/>
    </source>
</evidence>
<keyword evidence="2" id="KW-0812">Transmembrane</keyword>
<dbReference type="AlphaFoldDB" id="A0A9D1GSY4"/>
<evidence type="ECO:0000313" key="3">
    <source>
        <dbReference type="EMBL" id="HIT58158.1"/>
    </source>
</evidence>
<feature type="transmembrane region" description="Helical" evidence="2">
    <location>
        <begin position="45"/>
        <end position="64"/>
    </location>
</feature>
<keyword evidence="2" id="KW-0472">Membrane</keyword>
<protein>
    <submittedName>
        <fullName evidence="3">Septum formation inhibitor</fullName>
    </submittedName>
</protein>
<reference evidence="3" key="1">
    <citation type="submission" date="2020-10" db="EMBL/GenBank/DDBJ databases">
        <authorList>
            <person name="Gilroy R."/>
        </authorList>
    </citation>
    <scope>NUCLEOTIDE SEQUENCE</scope>
    <source>
        <strain evidence="3">CHK33-4379</strain>
    </source>
</reference>
<feature type="coiled-coil region" evidence="1">
    <location>
        <begin position="69"/>
        <end position="96"/>
    </location>
</feature>
<comment type="caution">
    <text evidence="3">The sequence shown here is derived from an EMBL/GenBank/DDBJ whole genome shotgun (WGS) entry which is preliminary data.</text>
</comment>
<keyword evidence="1" id="KW-0175">Coiled coil</keyword>
<evidence type="ECO:0000256" key="1">
    <source>
        <dbReference type="SAM" id="Coils"/>
    </source>
</evidence>
<dbReference type="EMBL" id="DVLL01000001">
    <property type="protein sequence ID" value="HIT58158.1"/>
    <property type="molecule type" value="Genomic_DNA"/>
</dbReference>
<keyword evidence="2" id="KW-1133">Transmembrane helix</keyword>
<accession>A0A9D1GSY4</accession>
<dbReference type="Proteomes" id="UP000824136">
    <property type="component" value="Unassembled WGS sequence"/>
</dbReference>
<gene>
    <name evidence="3" type="ORF">IAC39_00305</name>
</gene>
<name>A0A9D1GSY4_9FIRM</name>